<evidence type="ECO:0000256" key="1">
    <source>
        <dbReference type="ARBA" id="ARBA00022737"/>
    </source>
</evidence>
<dbReference type="STRING" id="5364.A0A5C3N873"/>
<proteinExistence type="predicted"/>
<feature type="compositionally biased region" description="Basic and acidic residues" evidence="2">
    <location>
        <begin position="757"/>
        <end position="772"/>
    </location>
</feature>
<feature type="compositionally biased region" description="Polar residues" evidence="2">
    <location>
        <begin position="328"/>
        <end position="347"/>
    </location>
</feature>
<dbReference type="Pfam" id="PF01344">
    <property type="entry name" value="Kelch_1"/>
    <property type="match status" value="1"/>
</dbReference>
<gene>
    <name evidence="4" type="ORF">OE88DRAFT_1655700</name>
</gene>
<feature type="domain" description="Muskelin N-terminal" evidence="3">
    <location>
        <begin position="42"/>
        <end position="183"/>
    </location>
</feature>
<evidence type="ECO:0000256" key="2">
    <source>
        <dbReference type="SAM" id="MobiDB-lite"/>
    </source>
</evidence>
<dbReference type="OrthoDB" id="10052615at2759"/>
<dbReference type="Gene3D" id="2.120.10.80">
    <property type="entry name" value="Kelch-type beta propeller"/>
    <property type="match status" value="2"/>
</dbReference>
<keyword evidence="1" id="KW-0677">Repeat</keyword>
<name>A0A5C3N873_9AGAM</name>
<dbReference type="Proteomes" id="UP000305948">
    <property type="component" value="Unassembled WGS sequence"/>
</dbReference>
<dbReference type="InterPro" id="IPR010565">
    <property type="entry name" value="Muskelin_N"/>
</dbReference>
<dbReference type="InterPro" id="IPR052456">
    <property type="entry name" value="CTLH_complex_component"/>
</dbReference>
<dbReference type="InterPro" id="IPR015915">
    <property type="entry name" value="Kelch-typ_b-propeller"/>
</dbReference>
<reference evidence="4 5" key="1">
    <citation type="journal article" date="2019" name="Nat. Ecol. Evol.">
        <title>Megaphylogeny resolves global patterns of mushroom evolution.</title>
        <authorList>
            <person name="Varga T."/>
            <person name="Krizsan K."/>
            <person name="Foldi C."/>
            <person name="Dima B."/>
            <person name="Sanchez-Garcia M."/>
            <person name="Sanchez-Ramirez S."/>
            <person name="Szollosi G.J."/>
            <person name="Szarkandi J.G."/>
            <person name="Papp V."/>
            <person name="Albert L."/>
            <person name="Andreopoulos W."/>
            <person name="Angelini C."/>
            <person name="Antonin V."/>
            <person name="Barry K.W."/>
            <person name="Bougher N.L."/>
            <person name="Buchanan P."/>
            <person name="Buyck B."/>
            <person name="Bense V."/>
            <person name="Catcheside P."/>
            <person name="Chovatia M."/>
            <person name="Cooper J."/>
            <person name="Damon W."/>
            <person name="Desjardin D."/>
            <person name="Finy P."/>
            <person name="Geml J."/>
            <person name="Haridas S."/>
            <person name="Hughes K."/>
            <person name="Justo A."/>
            <person name="Karasinski D."/>
            <person name="Kautmanova I."/>
            <person name="Kiss B."/>
            <person name="Kocsube S."/>
            <person name="Kotiranta H."/>
            <person name="LaButti K.M."/>
            <person name="Lechner B.E."/>
            <person name="Liimatainen K."/>
            <person name="Lipzen A."/>
            <person name="Lukacs Z."/>
            <person name="Mihaltcheva S."/>
            <person name="Morgado L.N."/>
            <person name="Niskanen T."/>
            <person name="Noordeloos M.E."/>
            <person name="Ohm R.A."/>
            <person name="Ortiz-Santana B."/>
            <person name="Ovrebo C."/>
            <person name="Racz N."/>
            <person name="Riley R."/>
            <person name="Savchenko A."/>
            <person name="Shiryaev A."/>
            <person name="Soop K."/>
            <person name="Spirin V."/>
            <person name="Szebenyi C."/>
            <person name="Tomsovsky M."/>
            <person name="Tulloss R.E."/>
            <person name="Uehling J."/>
            <person name="Grigoriev I.V."/>
            <person name="Vagvolgyi C."/>
            <person name="Papp T."/>
            <person name="Martin F.M."/>
            <person name="Miettinen O."/>
            <person name="Hibbett D.S."/>
            <person name="Nagy L.G."/>
        </authorList>
    </citation>
    <scope>NUCLEOTIDE SEQUENCE [LARGE SCALE GENOMIC DNA]</scope>
    <source>
        <strain evidence="4 5">OMC1185</strain>
    </source>
</reference>
<dbReference type="Gene3D" id="2.60.120.260">
    <property type="entry name" value="Galactose-binding domain-like"/>
    <property type="match status" value="1"/>
</dbReference>
<evidence type="ECO:0000259" key="3">
    <source>
        <dbReference type="Pfam" id="PF06588"/>
    </source>
</evidence>
<dbReference type="Pfam" id="PF06588">
    <property type="entry name" value="Muskelin_N"/>
    <property type="match status" value="1"/>
</dbReference>
<feature type="region of interest" description="Disordered" evidence="2">
    <location>
        <begin position="738"/>
        <end position="772"/>
    </location>
</feature>
<organism evidence="4 5">
    <name type="scientific">Heliocybe sulcata</name>
    <dbReference type="NCBI Taxonomy" id="5364"/>
    <lineage>
        <taxon>Eukaryota</taxon>
        <taxon>Fungi</taxon>
        <taxon>Dikarya</taxon>
        <taxon>Basidiomycota</taxon>
        <taxon>Agaricomycotina</taxon>
        <taxon>Agaricomycetes</taxon>
        <taxon>Gloeophyllales</taxon>
        <taxon>Gloeophyllaceae</taxon>
        <taxon>Heliocybe</taxon>
    </lineage>
</organism>
<accession>A0A5C3N873</accession>
<feature type="region of interest" description="Disordered" evidence="2">
    <location>
        <begin position="324"/>
        <end position="347"/>
    </location>
</feature>
<dbReference type="InterPro" id="IPR011043">
    <property type="entry name" value="Gal_Oxase/kelch_b-propeller"/>
</dbReference>
<dbReference type="SUPFAM" id="SSF117281">
    <property type="entry name" value="Kelch motif"/>
    <property type="match status" value="1"/>
</dbReference>
<dbReference type="GO" id="GO:0005737">
    <property type="term" value="C:cytoplasm"/>
    <property type="evidence" value="ECO:0007669"/>
    <property type="project" value="TreeGrafter"/>
</dbReference>
<dbReference type="AlphaFoldDB" id="A0A5C3N873"/>
<protein>
    <recommendedName>
        <fullName evidence="3">Muskelin N-terminal domain-containing protein</fullName>
    </recommendedName>
</protein>
<dbReference type="InterPro" id="IPR006652">
    <property type="entry name" value="Kelch_1"/>
</dbReference>
<dbReference type="PANTHER" id="PTHR15526:SF5">
    <property type="entry name" value="MUSKELIN"/>
    <property type="match status" value="1"/>
</dbReference>
<sequence length="804" mass="91356">MEYRVPDTQSQAIHSTPSGMLERCQLSGIEWWWWMAIDEECWTEAITFGKYHKQHPCNMKEFKVYVGMTEDRMIEALNGALKNDSFPETLPLKHTNTLGLCFPARFVKIVPLSAHGQSFHTSIWHVSLAGIADQHYVENVRICYEEHLESVSLRRILKHLRQRRLLTPYHSLLSRVNVQFEHPLISSLYEQLVISGSFPSLKSTVDSISQEGLLDSYLYLSQPKAAWKRLHGSDADGDRPSKRSAHAMCMDEDNGVVYLLGGWDGQENLDDFWAYEVKAETWRLLSHNTSEEKNGPGRRSCHKMVFDKRTGCIYVLGRMGDEEMSAQGAPNASTPTAQQPGEISGSSPCSEFYRYHTRGLDIGKWDLLSFDTASAGGPPLIFDHQMAIDSEACMIYVFGGRVVDQKSIKYSGLYSYNIRTNKWKALQCVDLARSSHEVSIPPRSGHSMVLEPDSKTLIIFAGQREEKYLSDMYTYHIETGTVAEVFADYTMDGGPKPCFTQRAVLDPELREIYVFCGLSRQSPGNQIVIQAQAPHWVYRYPAASCSEKGKWTKLISAEQTEGTDGEEAEPKPRYAHQLAYDRRTKTVFMHGGNAGIRDSAPEAAEVNAEEGTVEEKEIRLDDFWSMQLHRPPRSEAARKLMFEIRKQQFREMCEDEPTVDALNFLRDEVSSVVDHESLEEEEVFRSLLSHLVAQSPRVGSVRERMRRLTEEMPSVSLSLGDVDQEMEAPPLETVASVLPAPQAPSGAPLTWEEDPEETRQNKDSAELSPERFKQRTEVFQRILTFVNDEAKEPEDDLIHFIDGW</sequence>
<evidence type="ECO:0000313" key="5">
    <source>
        <dbReference type="Proteomes" id="UP000305948"/>
    </source>
</evidence>
<dbReference type="EMBL" id="ML213507">
    <property type="protein sequence ID" value="TFK53543.1"/>
    <property type="molecule type" value="Genomic_DNA"/>
</dbReference>
<dbReference type="SUPFAM" id="SSF50965">
    <property type="entry name" value="Galactose oxidase, central domain"/>
    <property type="match status" value="1"/>
</dbReference>
<keyword evidence="5" id="KW-1185">Reference proteome</keyword>
<dbReference type="Pfam" id="PF24681">
    <property type="entry name" value="Kelch_KLHDC2_KLHL20_DRC7"/>
    <property type="match status" value="1"/>
</dbReference>
<evidence type="ECO:0000313" key="4">
    <source>
        <dbReference type="EMBL" id="TFK53543.1"/>
    </source>
</evidence>
<dbReference type="PANTHER" id="PTHR15526">
    <property type="entry name" value="MUSKELIN"/>
    <property type="match status" value="1"/>
</dbReference>